<keyword evidence="3" id="KW-1185">Reference proteome</keyword>
<dbReference type="EMBL" id="FXXC01000001">
    <property type="protein sequence ID" value="SMR90993.1"/>
    <property type="molecule type" value="Genomic_DNA"/>
</dbReference>
<organism evidence="2 3">
    <name type="scientific">Caldicellulosiruptor bescii</name>
    <name type="common">Anaerocellum thermophilum</name>
    <dbReference type="NCBI Taxonomy" id="31899"/>
    <lineage>
        <taxon>Bacteria</taxon>
        <taxon>Bacillati</taxon>
        <taxon>Bacillota</taxon>
        <taxon>Bacillota incertae sedis</taxon>
        <taxon>Caldicellulosiruptorales</taxon>
        <taxon>Caldicellulosiruptoraceae</taxon>
        <taxon>Caldicellulosiruptor</taxon>
    </lineage>
</organism>
<gene>
    <name evidence="2" type="ORF">SAMN05216240_0194</name>
</gene>
<evidence type="ECO:0000313" key="2">
    <source>
        <dbReference type="EMBL" id="SMR90993.1"/>
    </source>
</evidence>
<proteinExistence type="predicted"/>
<evidence type="ECO:0000313" key="3">
    <source>
        <dbReference type="Proteomes" id="UP000196803"/>
    </source>
</evidence>
<accession>A0ABY1S4Z2</accession>
<dbReference type="RefSeq" id="WP_041726932.1">
    <property type="nucleotide sequence ID" value="NZ_FUZJ01000001.1"/>
</dbReference>
<dbReference type="GeneID" id="31771439"/>
<comment type="caution">
    <text evidence="2">The sequence shown here is derived from an EMBL/GenBank/DDBJ whole genome shotgun (WGS) entry which is preliminary data.</text>
</comment>
<reference evidence="2 3" key="1">
    <citation type="submission" date="2017-05" db="EMBL/GenBank/DDBJ databases">
        <authorList>
            <person name="Varghese N."/>
            <person name="Submissions S."/>
        </authorList>
    </citation>
    <scope>NUCLEOTIDE SEQUENCE [LARGE SCALE GENOMIC DNA]</scope>
    <source>
        <strain evidence="2 3">MACB1020</strain>
    </source>
</reference>
<keyword evidence="1" id="KW-0472">Membrane</keyword>
<keyword evidence="1" id="KW-0812">Transmembrane</keyword>
<feature type="transmembrane region" description="Helical" evidence="1">
    <location>
        <begin position="6"/>
        <end position="30"/>
    </location>
</feature>
<evidence type="ECO:0000256" key="1">
    <source>
        <dbReference type="SAM" id="Phobius"/>
    </source>
</evidence>
<protein>
    <submittedName>
        <fullName evidence="2">Uncharacterized protein</fullName>
    </submittedName>
</protein>
<name>A0ABY1S4Z2_CALBS</name>
<dbReference type="Proteomes" id="UP000196803">
    <property type="component" value="Unassembled WGS sequence"/>
</dbReference>
<keyword evidence="1" id="KW-1133">Transmembrane helix</keyword>
<sequence length="126" mass="14138">MKVSLILISGLLAGMGLIITYNKVVPLILFKKKKPPIKIFPEKKSFDELVQVYDSVSQDIKRYLEEYCSFPTTDCGKLLAASLFTQVTVCLSILSSLEKFGIDTKTVFDEILSKNKAQQPTQQKNS</sequence>